<keyword evidence="6" id="KW-0028">Amino-acid biosynthesis</keyword>
<dbReference type="AlphaFoldDB" id="A0A1H3Z0V8"/>
<dbReference type="Proteomes" id="UP000199288">
    <property type="component" value="Unassembled WGS sequence"/>
</dbReference>
<keyword evidence="10" id="KW-0220">Diaminopimelate biosynthesis</keyword>
<dbReference type="Pfam" id="PF01546">
    <property type="entry name" value="Peptidase_M20"/>
    <property type="match status" value="1"/>
</dbReference>
<keyword evidence="8" id="KW-0378">Hydrolase</keyword>
<evidence type="ECO:0000259" key="15">
    <source>
        <dbReference type="Pfam" id="PF07687"/>
    </source>
</evidence>
<comment type="subunit">
    <text evidence="4">Homodimer.</text>
</comment>
<dbReference type="GO" id="GO:0006526">
    <property type="term" value="P:L-arginine biosynthetic process"/>
    <property type="evidence" value="ECO:0007669"/>
    <property type="project" value="TreeGrafter"/>
</dbReference>
<dbReference type="RefSeq" id="WP_092563179.1">
    <property type="nucleotide sequence ID" value="NZ_FNQV01000005.1"/>
</dbReference>
<dbReference type="Gene3D" id="3.30.70.360">
    <property type="match status" value="1"/>
</dbReference>
<comment type="cofactor">
    <cofactor evidence="2">
        <name>Zn(2+)</name>
        <dbReference type="ChEBI" id="CHEBI:29105"/>
    </cofactor>
</comment>
<keyword evidence="12" id="KW-0170">Cobalt</keyword>
<dbReference type="GO" id="GO:0046872">
    <property type="term" value="F:metal ion binding"/>
    <property type="evidence" value="ECO:0007669"/>
    <property type="project" value="UniProtKB-KW"/>
</dbReference>
<protein>
    <recommendedName>
        <fullName evidence="5 14">Succinyl-diaminopimelate desuccinylase</fullName>
        <ecNumber evidence="5 14">3.5.1.18</ecNumber>
    </recommendedName>
</protein>
<dbReference type="OrthoDB" id="7055905at2"/>
<evidence type="ECO:0000256" key="8">
    <source>
        <dbReference type="ARBA" id="ARBA00022801"/>
    </source>
</evidence>
<evidence type="ECO:0000256" key="3">
    <source>
        <dbReference type="ARBA" id="ARBA00005130"/>
    </source>
</evidence>
<feature type="domain" description="Peptidase M20 dimerisation" evidence="15">
    <location>
        <begin position="179"/>
        <end position="277"/>
    </location>
</feature>
<dbReference type="SUPFAM" id="SSF53187">
    <property type="entry name" value="Zn-dependent exopeptidases"/>
    <property type="match status" value="1"/>
</dbReference>
<sequence>MSTNAARTLPDPATTSPADLTAAMVDIYSVSDHEGHLADEVERHLRACGHLHVVRAGDAILARTNAGRGRRVIIAGHLDTVPVANNIPHRRQVIDGEDVIWGRGSVDMKSGCAVQLALAVTLPEPAIDVTWVFYDHEEVDTDRSGLKRLLDTHPELMADAEFGILTEPTSAAIEGGCNGTLRVRVDVTGRAAHSARHWLGSNAIHLAAPVLDRLARYEPRTVTVDGLDYRESLSIVKIEGGIAFNVIPDACRIWINYRYAPDSTSEQAYGRVTELLEGIEASVSLEDAADGARPGLTSDLAQDFVAAAKRHAGASVGPKYGWTDVARLSAAGIPAVNFGPGDPTLAHTDEENCPISHIEACHAALLAWLRQDGAHGTT</sequence>
<keyword evidence="11" id="KW-0457">Lysine biosynthesis</keyword>
<organism evidence="16 17">
    <name type="scientific">Bowdeniella nasicola</name>
    <dbReference type="NCBI Taxonomy" id="208480"/>
    <lineage>
        <taxon>Bacteria</taxon>
        <taxon>Bacillati</taxon>
        <taxon>Actinomycetota</taxon>
        <taxon>Actinomycetes</taxon>
        <taxon>Actinomycetales</taxon>
        <taxon>Actinomycetaceae</taxon>
        <taxon>Bowdeniella</taxon>
    </lineage>
</organism>
<comment type="catalytic activity">
    <reaction evidence="13">
        <text>N-succinyl-(2S,6S)-2,6-diaminopimelate + H2O = (2S,6S)-2,6-diaminopimelate + succinate</text>
        <dbReference type="Rhea" id="RHEA:22608"/>
        <dbReference type="ChEBI" id="CHEBI:15377"/>
        <dbReference type="ChEBI" id="CHEBI:30031"/>
        <dbReference type="ChEBI" id="CHEBI:57609"/>
        <dbReference type="ChEBI" id="CHEBI:58087"/>
        <dbReference type="EC" id="3.5.1.18"/>
    </reaction>
</comment>
<keyword evidence="17" id="KW-1185">Reference proteome</keyword>
<evidence type="ECO:0000256" key="11">
    <source>
        <dbReference type="ARBA" id="ARBA00023154"/>
    </source>
</evidence>
<dbReference type="GO" id="GO:0009089">
    <property type="term" value="P:lysine biosynthetic process via diaminopimelate"/>
    <property type="evidence" value="ECO:0007669"/>
    <property type="project" value="UniProtKB-UniRule"/>
</dbReference>
<reference evidence="17" key="1">
    <citation type="submission" date="2016-10" db="EMBL/GenBank/DDBJ databases">
        <authorList>
            <person name="Varghese N."/>
            <person name="Submissions S."/>
        </authorList>
    </citation>
    <scope>NUCLEOTIDE SEQUENCE [LARGE SCALE GENOMIC DNA]</scope>
    <source>
        <strain evidence="17">KPR-1</strain>
    </source>
</reference>
<dbReference type="InterPro" id="IPR002933">
    <property type="entry name" value="Peptidase_M20"/>
</dbReference>
<evidence type="ECO:0000256" key="13">
    <source>
        <dbReference type="ARBA" id="ARBA00051301"/>
    </source>
</evidence>
<evidence type="ECO:0000256" key="14">
    <source>
        <dbReference type="NCBIfam" id="TIGR01900"/>
    </source>
</evidence>
<comment type="pathway">
    <text evidence="3">Amino-acid biosynthesis; L-lysine biosynthesis via DAP pathway; LL-2,6-diaminopimelate from (S)-tetrahydrodipicolinate (succinylase route): step 3/3.</text>
</comment>
<comment type="cofactor">
    <cofactor evidence="1">
        <name>Co(2+)</name>
        <dbReference type="ChEBI" id="CHEBI:48828"/>
    </cofactor>
</comment>
<evidence type="ECO:0000256" key="4">
    <source>
        <dbReference type="ARBA" id="ARBA00011738"/>
    </source>
</evidence>
<dbReference type="InterPro" id="IPR010174">
    <property type="entry name" value="Succinyl-DAP_deSuclase_DapE"/>
</dbReference>
<dbReference type="EC" id="3.5.1.18" evidence="5 14"/>
<dbReference type="GO" id="GO:0009014">
    <property type="term" value="F:succinyl-diaminopimelate desuccinylase activity"/>
    <property type="evidence" value="ECO:0007669"/>
    <property type="project" value="UniProtKB-UniRule"/>
</dbReference>
<gene>
    <name evidence="16" type="ORF">SAMN02910418_01059</name>
</gene>
<dbReference type="InterPro" id="IPR011650">
    <property type="entry name" value="Peptidase_M20_dimer"/>
</dbReference>
<accession>A0A1H3Z0V8</accession>
<proteinExistence type="predicted"/>
<dbReference type="Gene3D" id="3.40.630.10">
    <property type="entry name" value="Zn peptidases"/>
    <property type="match status" value="1"/>
</dbReference>
<name>A0A1H3Z0V8_9ACTO</name>
<dbReference type="GO" id="GO:0019877">
    <property type="term" value="P:diaminopimelate biosynthetic process"/>
    <property type="evidence" value="ECO:0007669"/>
    <property type="project" value="UniProtKB-KW"/>
</dbReference>
<dbReference type="PANTHER" id="PTHR43808:SF31">
    <property type="entry name" value="N-ACETYL-L-CITRULLINE DEACETYLASE"/>
    <property type="match status" value="1"/>
</dbReference>
<evidence type="ECO:0000256" key="2">
    <source>
        <dbReference type="ARBA" id="ARBA00001947"/>
    </source>
</evidence>
<dbReference type="PANTHER" id="PTHR43808">
    <property type="entry name" value="ACETYLORNITHINE DEACETYLASE"/>
    <property type="match status" value="1"/>
</dbReference>
<keyword evidence="9" id="KW-0862">Zinc</keyword>
<evidence type="ECO:0000256" key="5">
    <source>
        <dbReference type="ARBA" id="ARBA00011921"/>
    </source>
</evidence>
<dbReference type="FunFam" id="3.30.70.360:FF:000011">
    <property type="entry name" value="Succinyl-diaminopimelate desuccinylase"/>
    <property type="match status" value="1"/>
</dbReference>
<evidence type="ECO:0000256" key="10">
    <source>
        <dbReference type="ARBA" id="ARBA00022915"/>
    </source>
</evidence>
<evidence type="ECO:0000256" key="1">
    <source>
        <dbReference type="ARBA" id="ARBA00001941"/>
    </source>
</evidence>
<evidence type="ECO:0000313" key="17">
    <source>
        <dbReference type="Proteomes" id="UP000199288"/>
    </source>
</evidence>
<keyword evidence="7" id="KW-0479">Metal-binding</keyword>
<evidence type="ECO:0000256" key="9">
    <source>
        <dbReference type="ARBA" id="ARBA00022833"/>
    </source>
</evidence>
<evidence type="ECO:0000256" key="7">
    <source>
        <dbReference type="ARBA" id="ARBA00022723"/>
    </source>
</evidence>
<dbReference type="Pfam" id="PF07687">
    <property type="entry name" value="M20_dimer"/>
    <property type="match status" value="1"/>
</dbReference>
<evidence type="ECO:0000313" key="16">
    <source>
        <dbReference type="EMBL" id="SEA17280.1"/>
    </source>
</evidence>
<dbReference type="SUPFAM" id="SSF55031">
    <property type="entry name" value="Bacterial exopeptidase dimerisation domain"/>
    <property type="match status" value="1"/>
</dbReference>
<evidence type="ECO:0000256" key="12">
    <source>
        <dbReference type="ARBA" id="ARBA00023285"/>
    </source>
</evidence>
<dbReference type="NCBIfam" id="TIGR01900">
    <property type="entry name" value="dapE-gram_pos"/>
    <property type="match status" value="1"/>
</dbReference>
<dbReference type="InterPro" id="IPR036264">
    <property type="entry name" value="Bact_exopeptidase_dim_dom"/>
</dbReference>
<evidence type="ECO:0000256" key="6">
    <source>
        <dbReference type="ARBA" id="ARBA00022605"/>
    </source>
</evidence>
<dbReference type="InterPro" id="IPR050072">
    <property type="entry name" value="Peptidase_M20A"/>
</dbReference>
<dbReference type="GO" id="GO:0008777">
    <property type="term" value="F:acetylornithine deacetylase activity"/>
    <property type="evidence" value="ECO:0007669"/>
    <property type="project" value="TreeGrafter"/>
</dbReference>
<dbReference type="EMBL" id="FNQV01000005">
    <property type="protein sequence ID" value="SEA17280.1"/>
    <property type="molecule type" value="Genomic_DNA"/>
</dbReference>